<evidence type="ECO:0000313" key="2">
    <source>
        <dbReference type="Proteomes" id="UP000054928"/>
    </source>
</evidence>
<reference evidence="2" key="1">
    <citation type="submission" date="2014-09" db="EMBL/GenBank/DDBJ databases">
        <authorList>
            <person name="Sharma Rahul"/>
            <person name="Thines Marco"/>
        </authorList>
    </citation>
    <scope>NUCLEOTIDE SEQUENCE [LARGE SCALE GENOMIC DNA]</scope>
</reference>
<proteinExistence type="predicted"/>
<dbReference type="RefSeq" id="XP_024581699.1">
    <property type="nucleotide sequence ID" value="XM_024716063.2"/>
</dbReference>
<sequence>MKLNLTLITYFESPSTRMLTSLAPFMIKISLYGVCFRSLNLHQSPHLPCHAALQSSTLLCALSAVNIRCLLRKIHRQINFGICLEKNERMIEDHI</sequence>
<dbReference type="EMBL" id="CCYD01001572">
    <property type="protein sequence ID" value="CEG45330.1"/>
    <property type="molecule type" value="Genomic_DNA"/>
</dbReference>
<organism evidence="1 2">
    <name type="scientific">Plasmopara halstedii</name>
    <name type="common">Downy mildew of sunflower</name>
    <dbReference type="NCBI Taxonomy" id="4781"/>
    <lineage>
        <taxon>Eukaryota</taxon>
        <taxon>Sar</taxon>
        <taxon>Stramenopiles</taxon>
        <taxon>Oomycota</taxon>
        <taxon>Peronosporomycetes</taxon>
        <taxon>Peronosporales</taxon>
        <taxon>Peronosporaceae</taxon>
        <taxon>Plasmopara</taxon>
    </lineage>
</organism>
<protein>
    <submittedName>
        <fullName evidence="1">Uncharacterized protein</fullName>
    </submittedName>
</protein>
<name>A0A0P1AV44_PLAHL</name>
<evidence type="ECO:0000313" key="1">
    <source>
        <dbReference type="EMBL" id="CEG45330.1"/>
    </source>
</evidence>
<dbReference type="AlphaFoldDB" id="A0A0P1AV44"/>
<accession>A0A0P1AV44</accession>
<keyword evidence="2" id="KW-1185">Reference proteome</keyword>
<dbReference type="GeneID" id="36409848"/>
<dbReference type="Proteomes" id="UP000054928">
    <property type="component" value="Unassembled WGS sequence"/>
</dbReference>